<gene>
    <name evidence="2" type="ORF">V7x_48490</name>
</gene>
<dbReference type="PANTHER" id="PTHR30469">
    <property type="entry name" value="MULTIDRUG RESISTANCE PROTEIN MDTA"/>
    <property type="match status" value="1"/>
</dbReference>
<dbReference type="Proteomes" id="UP000316476">
    <property type="component" value="Unassembled WGS sequence"/>
</dbReference>
<sequence>MSLLSAAQTSRCRSLAPKAFRTLELTGGAVLTLVSCFFAGHVVGQTPTESSVNASAASESATTSPIIQVDAQTSLIQNTTLASPISGIIKSIHVREGDSIEPATLLVQFADEEINAEHQAAKAAYEAAVIESRNDVDARYAQRSLDVHQQELQKSQQANQRFAGAISGTEIERLQLVVDQSTLAIEQADHQREIATAKAREKLAAVRLIETRLTKHHYQSPIGGRVAEVMVEPGQWVEQGKPLVRVIALNPIRVECFVDGQRYGDELLDAKVEFRLRTTSMASAASPMTASSATETWSGNVTFVSSELHPVTGQTRLWARIDNPDRRLRAGMKGTMAIEREPVSR</sequence>
<dbReference type="OrthoDB" id="259511at2"/>
<proteinExistence type="predicted"/>
<evidence type="ECO:0000259" key="1">
    <source>
        <dbReference type="Pfam" id="PF25954"/>
    </source>
</evidence>
<feature type="domain" description="CusB-like beta-barrel" evidence="1">
    <location>
        <begin position="286"/>
        <end position="340"/>
    </location>
</feature>
<dbReference type="SUPFAM" id="SSF111369">
    <property type="entry name" value="HlyD-like secretion proteins"/>
    <property type="match status" value="1"/>
</dbReference>
<dbReference type="EMBL" id="SJPZ01000002">
    <property type="protein sequence ID" value="TWU63111.1"/>
    <property type="molecule type" value="Genomic_DNA"/>
</dbReference>
<dbReference type="Pfam" id="PF25954">
    <property type="entry name" value="Beta-barrel_RND_2"/>
    <property type="match status" value="1"/>
</dbReference>
<dbReference type="RefSeq" id="WP_146415782.1">
    <property type="nucleotide sequence ID" value="NZ_SJPZ01000002.1"/>
</dbReference>
<dbReference type="InterPro" id="IPR058792">
    <property type="entry name" value="Beta-barrel_RND_2"/>
</dbReference>
<dbReference type="GO" id="GO:1990281">
    <property type="term" value="C:efflux pump complex"/>
    <property type="evidence" value="ECO:0007669"/>
    <property type="project" value="TreeGrafter"/>
</dbReference>
<evidence type="ECO:0000313" key="2">
    <source>
        <dbReference type="EMBL" id="TWU63111.1"/>
    </source>
</evidence>
<accession>A0A5C6FSH9</accession>
<dbReference type="GO" id="GO:0015562">
    <property type="term" value="F:efflux transmembrane transporter activity"/>
    <property type="evidence" value="ECO:0007669"/>
    <property type="project" value="TreeGrafter"/>
</dbReference>
<organism evidence="2 3">
    <name type="scientific">Crateriforma conspicua</name>
    <dbReference type="NCBI Taxonomy" id="2527996"/>
    <lineage>
        <taxon>Bacteria</taxon>
        <taxon>Pseudomonadati</taxon>
        <taxon>Planctomycetota</taxon>
        <taxon>Planctomycetia</taxon>
        <taxon>Planctomycetales</taxon>
        <taxon>Planctomycetaceae</taxon>
        <taxon>Crateriforma</taxon>
    </lineage>
</organism>
<protein>
    <submittedName>
        <fullName evidence="2">Putative efflux pump membrane fusion protein</fullName>
    </submittedName>
</protein>
<comment type="caution">
    <text evidence="2">The sequence shown here is derived from an EMBL/GenBank/DDBJ whole genome shotgun (WGS) entry which is preliminary data.</text>
</comment>
<dbReference type="AlphaFoldDB" id="A0A5C6FSH9"/>
<name>A0A5C6FSH9_9PLAN</name>
<dbReference type="PANTHER" id="PTHR30469:SF15">
    <property type="entry name" value="HLYD FAMILY OF SECRETION PROTEINS"/>
    <property type="match status" value="1"/>
</dbReference>
<dbReference type="Gene3D" id="2.40.30.170">
    <property type="match status" value="1"/>
</dbReference>
<dbReference type="Gene3D" id="2.40.50.100">
    <property type="match status" value="2"/>
</dbReference>
<reference evidence="2 3" key="1">
    <citation type="submission" date="2019-02" db="EMBL/GenBank/DDBJ databases">
        <title>Deep-cultivation of Planctomycetes and their phenomic and genomic characterization uncovers novel biology.</title>
        <authorList>
            <person name="Wiegand S."/>
            <person name="Jogler M."/>
            <person name="Boedeker C."/>
            <person name="Pinto D."/>
            <person name="Vollmers J."/>
            <person name="Rivas-Marin E."/>
            <person name="Kohn T."/>
            <person name="Peeters S.H."/>
            <person name="Heuer A."/>
            <person name="Rast P."/>
            <person name="Oberbeckmann S."/>
            <person name="Bunk B."/>
            <person name="Jeske O."/>
            <person name="Meyerdierks A."/>
            <person name="Storesund J.E."/>
            <person name="Kallscheuer N."/>
            <person name="Luecker S."/>
            <person name="Lage O.M."/>
            <person name="Pohl T."/>
            <person name="Merkel B.J."/>
            <person name="Hornburger P."/>
            <person name="Mueller R.-W."/>
            <person name="Bruemmer F."/>
            <person name="Labrenz M."/>
            <person name="Spormann A.M."/>
            <person name="Op Den Camp H."/>
            <person name="Overmann J."/>
            <person name="Amann R."/>
            <person name="Jetten M.S.M."/>
            <person name="Mascher T."/>
            <person name="Medema M.H."/>
            <person name="Devos D.P."/>
            <person name="Kaster A.-K."/>
            <person name="Ovreas L."/>
            <person name="Rohde M."/>
            <person name="Galperin M.Y."/>
            <person name="Jogler C."/>
        </authorList>
    </citation>
    <scope>NUCLEOTIDE SEQUENCE [LARGE SCALE GENOMIC DNA]</scope>
    <source>
        <strain evidence="2 3">V7</strain>
    </source>
</reference>
<evidence type="ECO:0000313" key="3">
    <source>
        <dbReference type="Proteomes" id="UP000316476"/>
    </source>
</evidence>